<dbReference type="InterPro" id="IPR041222">
    <property type="entry name" value="PriA_3primeBD"/>
</dbReference>
<organism evidence="2">
    <name type="scientific">uncultured bacterium</name>
    <name type="common">gcode 4</name>
    <dbReference type="NCBI Taxonomy" id="1234023"/>
    <lineage>
        <taxon>Bacteria</taxon>
        <taxon>environmental samples</taxon>
    </lineage>
</organism>
<feature type="domain" description="Primosomal protein N' 3' DNA-binding" evidence="1">
    <location>
        <begin position="15"/>
        <end position="101"/>
    </location>
</feature>
<dbReference type="Gene3D" id="3.40.1440.60">
    <property type="entry name" value="PriA, 3(prime) DNA-binding domain"/>
    <property type="match status" value="1"/>
</dbReference>
<protein>
    <recommendedName>
        <fullName evidence="1">Primosomal protein N' 3' DNA-binding domain-containing protein</fullName>
    </recommendedName>
</protein>
<accession>K2AFH3</accession>
<name>K2AFH3_9BACT</name>
<dbReference type="InterPro" id="IPR027417">
    <property type="entry name" value="P-loop_NTPase"/>
</dbReference>
<comment type="caution">
    <text evidence="2">The sequence shown here is derived from an EMBL/GenBank/DDBJ whole genome shotgun (WGS) entry which is preliminary data.</text>
</comment>
<evidence type="ECO:0000313" key="2">
    <source>
        <dbReference type="EMBL" id="EKD66740.1"/>
    </source>
</evidence>
<gene>
    <name evidence="2" type="ORF">ACD_49C00016G0003</name>
</gene>
<evidence type="ECO:0000259" key="1">
    <source>
        <dbReference type="Pfam" id="PF17764"/>
    </source>
</evidence>
<dbReference type="InterPro" id="IPR042115">
    <property type="entry name" value="PriA_3primeBD_sf"/>
</dbReference>
<reference evidence="2" key="1">
    <citation type="journal article" date="2012" name="Science">
        <title>Fermentation, hydrogen, and sulfur metabolism in multiple uncultivated bacterial phyla.</title>
        <authorList>
            <person name="Wrighton K.C."/>
            <person name="Thomas B.C."/>
            <person name="Sharon I."/>
            <person name="Miller C.S."/>
            <person name="Castelle C.J."/>
            <person name="VerBerkmoes N.C."/>
            <person name="Wilkins M.J."/>
            <person name="Hettich R.L."/>
            <person name="Lipton M.S."/>
            <person name="Williams K.H."/>
            <person name="Long P.E."/>
            <person name="Banfield J.F."/>
        </authorList>
    </citation>
    <scope>NUCLEOTIDE SEQUENCE [LARGE SCALE GENOMIC DNA]</scope>
</reference>
<sequence length="281" mass="33820">MIIEIIPFDISIDNEGFSYFIKDELVDQISIWSIVEIPVKNNVIYWVVGKMNVEYSEQNIKSIVGIACSMPILDEYQIKTIYDLSSRYFVNIHKILNLFLPQYIFKSLENKSFVDLELIETGEKIKNEKLLIFNKSNEINSIILDLLEKWENIVLIFPDDYMIDDFLEKNKKLEEQAIIYRNKFSSNKKYKTFVNIFNRTKKIIIWTRKVLLYNLKAYEKIIYIEDSFIKYIYSYEHKYKNTDFLKYIWKNWNFDINIVSTIPLVESVYKVIKKEYKIINI</sequence>
<dbReference type="EMBL" id="AMFJ01021602">
    <property type="protein sequence ID" value="EKD66740.1"/>
    <property type="molecule type" value="Genomic_DNA"/>
</dbReference>
<dbReference type="GO" id="GO:0003677">
    <property type="term" value="F:DNA binding"/>
    <property type="evidence" value="ECO:0007669"/>
    <property type="project" value="InterPro"/>
</dbReference>
<dbReference type="AlphaFoldDB" id="K2AFH3"/>
<proteinExistence type="predicted"/>
<dbReference type="Gene3D" id="3.40.50.300">
    <property type="entry name" value="P-loop containing nucleotide triphosphate hydrolases"/>
    <property type="match status" value="1"/>
</dbReference>
<dbReference type="Pfam" id="PF17764">
    <property type="entry name" value="PriA_3primeBD"/>
    <property type="match status" value="1"/>
</dbReference>